<dbReference type="PROSITE" id="PS52050">
    <property type="entry name" value="WYL"/>
    <property type="match status" value="1"/>
</dbReference>
<name>A0A2V1ITU9_9BACT</name>
<gene>
    <name evidence="2" type="ORF">C5O25_05675</name>
</gene>
<evidence type="ECO:0000259" key="1">
    <source>
        <dbReference type="Pfam" id="PF13280"/>
    </source>
</evidence>
<keyword evidence="3" id="KW-1185">Reference proteome</keyword>
<comment type="caution">
    <text evidence="2">The sequence shown here is derived from an EMBL/GenBank/DDBJ whole genome shotgun (WGS) entry which is preliminary data.</text>
</comment>
<sequence>MKKNMGRLIRYILIIHKLSGQKKYVSAEDLISYLNLQMDLRGYEVGISQRTLQRDIKEIADMFDVEIKNYRGYGYYIADRIEETDIRYQELLLNFDLLTSMNQVSQSVGYIIPEHHRPKGIESIPAIINAIKEHRITEFDYILVRKGDKIISKRVKPHFLKESLGLWYLLALDEHDALKAYGIDRMRNIHVTDTTFKRDDSINPDDLFKHSYGIWDDPSIPIEDIELSYSPLDGKFVKTTPLHSSQKILADNDDEFRISLRLRITNDFVMALLSRSASLTVIRPLSLLKRINEIYRNALKRNEL</sequence>
<dbReference type="EMBL" id="PUBV01000008">
    <property type="protein sequence ID" value="PWB08083.1"/>
    <property type="molecule type" value="Genomic_DNA"/>
</dbReference>
<organism evidence="2 3">
    <name type="scientific">Paramuribaculum intestinale</name>
    <dbReference type="NCBI Taxonomy" id="2094151"/>
    <lineage>
        <taxon>Bacteria</taxon>
        <taxon>Pseudomonadati</taxon>
        <taxon>Bacteroidota</taxon>
        <taxon>Bacteroidia</taxon>
        <taxon>Bacteroidales</taxon>
        <taxon>Muribaculaceae</taxon>
        <taxon>Paramuribaculum</taxon>
    </lineage>
</organism>
<dbReference type="InterPro" id="IPR026881">
    <property type="entry name" value="WYL_dom"/>
</dbReference>
<proteinExistence type="predicted"/>
<dbReference type="Proteomes" id="UP000244925">
    <property type="component" value="Unassembled WGS sequence"/>
</dbReference>
<dbReference type="PANTHER" id="PTHR34580">
    <property type="match status" value="1"/>
</dbReference>
<dbReference type="AlphaFoldDB" id="A0A2V1ITU9"/>
<dbReference type="PANTHER" id="PTHR34580:SF9">
    <property type="entry name" value="SLL5097 PROTEIN"/>
    <property type="match status" value="1"/>
</dbReference>
<dbReference type="InterPro" id="IPR051534">
    <property type="entry name" value="CBASS_pafABC_assoc_protein"/>
</dbReference>
<dbReference type="RefSeq" id="WP_107035767.1">
    <property type="nucleotide sequence ID" value="NZ_CAOVJJ010000001.1"/>
</dbReference>
<protein>
    <submittedName>
        <fullName evidence="2">WYL domain-containing protein</fullName>
    </submittedName>
</protein>
<dbReference type="Pfam" id="PF13280">
    <property type="entry name" value="WYL"/>
    <property type="match status" value="1"/>
</dbReference>
<evidence type="ECO:0000313" key="2">
    <source>
        <dbReference type="EMBL" id="PWB08083.1"/>
    </source>
</evidence>
<reference evidence="3" key="1">
    <citation type="submission" date="2018-02" db="EMBL/GenBank/DDBJ databases">
        <authorList>
            <person name="Clavel T."/>
            <person name="Strowig T."/>
        </authorList>
    </citation>
    <scope>NUCLEOTIDE SEQUENCE [LARGE SCALE GENOMIC DNA]</scope>
    <source>
        <strain evidence="3">DSM 100764</strain>
    </source>
</reference>
<accession>A0A2V1ITU9</accession>
<feature type="domain" description="WYL" evidence="1">
    <location>
        <begin position="125"/>
        <end position="191"/>
    </location>
</feature>
<evidence type="ECO:0000313" key="3">
    <source>
        <dbReference type="Proteomes" id="UP000244925"/>
    </source>
</evidence>